<gene>
    <name evidence="5" type="primary">flgI</name>
    <name evidence="6" type="ORF">BGI27_12620</name>
    <name evidence="7" type="ORF">CGU29_12135</name>
</gene>
<dbReference type="HAMAP" id="MF_00416">
    <property type="entry name" value="FlgI"/>
    <property type="match status" value="1"/>
</dbReference>
<dbReference type="NCBIfam" id="NF003676">
    <property type="entry name" value="PRK05303.1"/>
    <property type="match status" value="1"/>
</dbReference>
<keyword evidence="7" id="KW-0969">Cilium</keyword>
<evidence type="ECO:0000256" key="5">
    <source>
        <dbReference type="HAMAP-Rule" id="MF_00416"/>
    </source>
</evidence>
<protein>
    <recommendedName>
        <fullName evidence="5">Flagellar P-ring protein</fullName>
    </recommendedName>
    <alternativeName>
        <fullName evidence="5">Basal body P-ring protein</fullName>
    </alternativeName>
</protein>
<dbReference type="Proteomes" id="UP000623509">
    <property type="component" value="Unassembled WGS sequence"/>
</dbReference>
<sequence precursor="true">MKPIFRKLTFTICALFSALMLNGPAQAERIKDLATLSGVRNNQLVGYGIVVGLDGTGDQTSQAPFTTQSLINMLGNLGVTIPSGTSLQLKNVAAVMVTMMMPPFSQPGQQFDVTVSSLANAKSLKGGTLLMTPMKGADGQIYAVAQGNLIVGGAGGQGAGASVTVNHLAAGRIPSGATVERAVPTQLGDADTLQYELREADFGTAQRVVEAISGALGDYSAAWALDGRRIQVRAPATPYERVAFLGRIENLEVRPLSGAARVIVNSRTGSVVMNQSVSLYECAIAHGNLTVAVTTDQAVSQPNALAGGQTVVTQGSQVDIKQDRASLMRFAPGVNLSEVVKALNAVGATPLDLVNILQAMKSAGALRAELEVI</sequence>
<keyword evidence="3 5" id="KW-0732">Signal</keyword>
<dbReference type="GO" id="GO:0030288">
    <property type="term" value="C:outer membrane-bounded periplasmic space"/>
    <property type="evidence" value="ECO:0007669"/>
    <property type="project" value="InterPro"/>
</dbReference>
<dbReference type="Proteomes" id="UP000216107">
    <property type="component" value="Unassembled WGS sequence"/>
</dbReference>
<evidence type="ECO:0000313" key="7">
    <source>
        <dbReference type="EMBL" id="PAS92336.1"/>
    </source>
</evidence>
<dbReference type="GO" id="GO:0009428">
    <property type="term" value="C:bacterial-type flagellum basal body, distal rod, P ring"/>
    <property type="evidence" value="ECO:0007669"/>
    <property type="project" value="InterPro"/>
</dbReference>
<comment type="caution">
    <text evidence="7">The sequence shown here is derived from an EMBL/GenBank/DDBJ whole genome shotgun (WGS) entry which is preliminary data.</text>
</comment>
<comment type="subcellular location">
    <subcellularLocation>
        <location evidence="2 5">Bacterial flagellum basal body</location>
    </subcellularLocation>
</comment>
<dbReference type="AlphaFoldDB" id="A0A272EQJ9"/>
<evidence type="ECO:0000313" key="9">
    <source>
        <dbReference type="Proteomes" id="UP000623509"/>
    </source>
</evidence>
<name>A0A272EQJ9_9RHOO</name>
<comment type="similarity">
    <text evidence="5">Belongs to the FlgI family.</text>
</comment>
<dbReference type="PRINTS" id="PR01010">
    <property type="entry name" value="FLGPRINGFLGI"/>
</dbReference>
<dbReference type="EMBL" id="NMRN01000041">
    <property type="protein sequence ID" value="PAS92336.1"/>
    <property type="molecule type" value="Genomic_DNA"/>
</dbReference>
<evidence type="ECO:0000256" key="2">
    <source>
        <dbReference type="ARBA" id="ARBA00004117"/>
    </source>
</evidence>
<evidence type="ECO:0000256" key="4">
    <source>
        <dbReference type="ARBA" id="ARBA00023143"/>
    </source>
</evidence>
<accession>A0A272EQJ9</accession>
<proteinExistence type="inferred from homology"/>
<dbReference type="InterPro" id="IPR001782">
    <property type="entry name" value="Flag_FlgI"/>
</dbReference>
<dbReference type="Pfam" id="PF02119">
    <property type="entry name" value="FlgI"/>
    <property type="match status" value="1"/>
</dbReference>
<reference evidence="6 9" key="1">
    <citation type="submission" date="2016-08" db="EMBL/GenBank/DDBJ databases">
        <title>Candidatus Dactylopiibacterium carminicum genome sequence.</title>
        <authorList>
            <person name="Ramirez-Puebla S.T."/>
            <person name="Ormeno-Orrillo E."/>
            <person name="Vera-Ponce De Leon A."/>
            <person name="Luis L."/>
            <person name="Sanchez-Flores A."/>
            <person name="Monica R."/>
            <person name="Martinez-Romero E."/>
        </authorList>
    </citation>
    <scope>NUCLEOTIDE SEQUENCE [LARGE SCALE GENOMIC DNA]</scope>
    <source>
        <strain evidence="6">END1</strain>
    </source>
</reference>
<evidence type="ECO:0000313" key="8">
    <source>
        <dbReference type="Proteomes" id="UP000216107"/>
    </source>
</evidence>
<evidence type="ECO:0000313" key="6">
    <source>
        <dbReference type="EMBL" id="KAF7598534.1"/>
    </source>
</evidence>
<keyword evidence="7" id="KW-0966">Cell projection</keyword>
<dbReference type="EMBL" id="MDUX01000045">
    <property type="protein sequence ID" value="KAF7598534.1"/>
    <property type="molecule type" value="Genomic_DNA"/>
</dbReference>
<comment type="subunit">
    <text evidence="5">The basal body constitutes a major portion of the flagellar organelle and consists of four rings (L,P,S, and M) mounted on a central rod.</text>
</comment>
<comment type="function">
    <text evidence="1 5">Assembles around the rod to form the L-ring and probably protects the motor/basal body from shearing forces during rotation.</text>
</comment>
<feature type="signal peptide" evidence="5">
    <location>
        <begin position="1"/>
        <end position="27"/>
    </location>
</feature>
<reference evidence="7 8" key="2">
    <citation type="submission" date="2017-07" db="EMBL/GenBank/DDBJ databases">
        <title>Candidatus Dactylopiibacterium carminicum, a nitrogen-fixing symbiont of the cochineal insect Dactylopius coccus and Dactylopius opuntiae (Hemiptera: Coccoidea: Dactylopiidae).</title>
        <authorList>
            <person name="Vera A."/>
        </authorList>
    </citation>
    <scope>NUCLEOTIDE SEQUENCE [LARGE SCALE GENOMIC DNA]</scope>
    <source>
        <strain evidence="7 8">NFDCM</strain>
    </source>
</reference>
<evidence type="ECO:0000256" key="3">
    <source>
        <dbReference type="ARBA" id="ARBA00022729"/>
    </source>
</evidence>
<dbReference type="OrthoDB" id="9786431at2"/>
<keyword evidence="7" id="KW-0282">Flagellum</keyword>
<feature type="chain" id="PRO_5013413083" description="Flagellar P-ring protein" evidence="5">
    <location>
        <begin position="28"/>
        <end position="373"/>
    </location>
</feature>
<evidence type="ECO:0000256" key="1">
    <source>
        <dbReference type="ARBA" id="ARBA00002591"/>
    </source>
</evidence>
<dbReference type="GO" id="GO:0071973">
    <property type="term" value="P:bacterial-type flagellum-dependent cell motility"/>
    <property type="evidence" value="ECO:0007669"/>
    <property type="project" value="InterPro"/>
</dbReference>
<dbReference type="PANTHER" id="PTHR30381:SF0">
    <property type="entry name" value="FLAGELLAR P-RING PROTEIN"/>
    <property type="match status" value="1"/>
</dbReference>
<dbReference type="PANTHER" id="PTHR30381">
    <property type="entry name" value="FLAGELLAR P-RING PERIPLASMIC PROTEIN FLGI"/>
    <property type="match status" value="1"/>
</dbReference>
<keyword evidence="9" id="KW-1185">Reference proteome</keyword>
<dbReference type="GO" id="GO:0005198">
    <property type="term" value="F:structural molecule activity"/>
    <property type="evidence" value="ECO:0007669"/>
    <property type="project" value="InterPro"/>
</dbReference>
<keyword evidence="4 5" id="KW-0975">Bacterial flagellum</keyword>
<organism evidence="7 8">
    <name type="scientific">Candidatus Dactylopiibacterium carminicum</name>
    <dbReference type="NCBI Taxonomy" id="857335"/>
    <lineage>
        <taxon>Bacteria</taxon>
        <taxon>Pseudomonadati</taxon>
        <taxon>Pseudomonadota</taxon>
        <taxon>Betaproteobacteria</taxon>
        <taxon>Rhodocyclales</taxon>
        <taxon>Rhodocyclaceae</taxon>
        <taxon>Candidatus Dactylopiibacterium</taxon>
    </lineage>
</organism>